<dbReference type="GO" id="GO:0030170">
    <property type="term" value="F:pyridoxal phosphate binding"/>
    <property type="evidence" value="ECO:0007669"/>
    <property type="project" value="UniProtKB-UniRule"/>
</dbReference>
<evidence type="ECO:0000256" key="7">
    <source>
        <dbReference type="ARBA" id="ARBA00022898"/>
    </source>
</evidence>
<dbReference type="FunFam" id="3.40.640.10:FF:000010">
    <property type="entry name" value="Phosphoserine aminotransferase"/>
    <property type="match status" value="1"/>
</dbReference>
<dbReference type="PANTHER" id="PTHR43247:SF1">
    <property type="entry name" value="PHOSPHOSERINE AMINOTRANSFERASE"/>
    <property type="match status" value="1"/>
</dbReference>
<proteinExistence type="inferred from homology"/>
<feature type="binding site" evidence="12">
    <location>
        <position position="101"/>
    </location>
    <ligand>
        <name>pyridoxal 5'-phosphate</name>
        <dbReference type="ChEBI" id="CHEBI:597326"/>
    </ligand>
</feature>
<evidence type="ECO:0000313" key="16">
    <source>
        <dbReference type="Proteomes" id="UP000823616"/>
    </source>
</evidence>
<comment type="caution">
    <text evidence="15">The sequence shown here is derived from an EMBL/GenBank/DDBJ whole genome shotgun (WGS) entry which is preliminary data.</text>
</comment>
<evidence type="ECO:0000256" key="12">
    <source>
        <dbReference type="HAMAP-Rule" id="MF_00160"/>
    </source>
</evidence>
<feature type="binding site" evidence="12">
    <location>
        <position position="192"/>
    </location>
    <ligand>
        <name>pyridoxal 5'-phosphate</name>
        <dbReference type="ChEBI" id="CHEBI:597326"/>
    </ligand>
</feature>
<dbReference type="GO" id="GO:0004648">
    <property type="term" value="F:O-phospho-L-serine:2-oxoglutarate aminotransferase activity"/>
    <property type="evidence" value="ECO:0007669"/>
    <property type="project" value="UniProtKB-UniRule"/>
</dbReference>
<comment type="cofactor">
    <cofactor evidence="12">
        <name>pyridoxal 5'-phosphate</name>
        <dbReference type="ChEBI" id="CHEBI:597326"/>
    </cofactor>
    <text evidence="12">Binds 1 pyridoxal phosphate per subunit.</text>
</comment>
<evidence type="ECO:0000256" key="3">
    <source>
        <dbReference type="ARBA" id="ARBA00006904"/>
    </source>
</evidence>
<feature type="binding site" evidence="12">
    <location>
        <begin position="76"/>
        <end position="77"/>
    </location>
    <ligand>
        <name>pyridoxal 5'-phosphate</name>
        <dbReference type="ChEBI" id="CHEBI:597326"/>
    </ligand>
</feature>
<dbReference type="InterPro" id="IPR020578">
    <property type="entry name" value="Aminotrans_V_PyrdxlP_BS"/>
</dbReference>
<comment type="function">
    <text evidence="12">Catalyzes the reversible conversion of 3-phosphohydroxypyruvate to phosphoserine and of 3-hydroxy-2-oxo-4-phosphonooxybutanoate to phosphohydroxythreonine.</text>
</comment>
<evidence type="ECO:0000256" key="6">
    <source>
        <dbReference type="ARBA" id="ARBA00022679"/>
    </source>
</evidence>
<feature type="binding site" evidence="12">
    <location>
        <position position="149"/>
    </location>
    <ligand>
        <name>pyridoxal 5'-phosphate</name>
        <dbReference type="ChEBI" id="CHEBI:597326"/>
    </ligand>
</feature>
<evidence type="ECO:0000259" key="14">
    <source>
        <dbReference type="Pfam" id="PF00266"/>
    </source>
</evidence>
<keyword evidence="6 12" id="KW-0808">Transferase</keyword>
<comment type="catalytic activity">
    <reaction evidence="11 12 13">
        <text>O-phospho-L-serine + 2-oxoglutarate = 3-phosphooxypyruvate + L-glutamate</text>
        <dbReference type="Rhea" id="RHEA:14329"/>
        <dbReference type="ChEBI" id="CHEBI:16810"/>
        <dbReference type="ChEBI" id="CHEBI:18110"/>
        <dbReference type="ChEBI" id="CHEBI:29985"/>
        <dbReference type="ChEBI" id="CHEBI:57524"/>
        <dbReference type="EC" id="2.6.1.52"/>
    </reaction>
</comment>
<dbReference type="Gene3D" id="3.90.1150.10">
    <property type="entry name" value="Aspartate Aminotransferase, domain 1"/>
    <property type="match status" value="1"/>
</dbReference>
<reference evidence="15" key="2">
    <citation type="journal article" date="2021" name="PeerJ">
        <title>Extensive microbial diversity within the chicken gut microbiome revealed by metagenomics and culture.</title>
        <authorList>
            <person name="Gilroy R."/>
            <person name="Ravi A."/>
            <person name="Getino M."/>
            <person name="Pursley I."/>
            <person name="Horton D.L."/>
            <person name="Alikhan N.F."/>
            <person name="Baker D."/>
            <person name="Gharbi K."/>
            <person name="Hall N."/>
            <person name="Watson M."/>
            <person name="Adriaenssens E.M."/>
            <person name="Foster-Nyarko E."/>
            <person name="Jarju S."/>
            <person name="Secka A."/>
            <person name="Antonio M."/>
            <person name="Oren A."/>
            <person name="Chaudhuri R.R."/>
            <person name="La Ragione R."/>
            <person name="Hildebrand F."/>
            <person name="Pallen M.J."/>
        </authorList>
    </citation>
    <scope>NUCLEOTIDE SEQUENCE</scope>
    <source>
        <strain evidence="15">B3-4054</strain>
    </source>
</reference>
<comment type="subunit">
    <text evidence="12">Homodimer.</text>
</comment>
<dbReference type="FunFam" id="3.90.1150.10:FF:000006">
    <property type="entry name" value="Phosphoserine aminotransferase"/>
    <property type="match status" value="1"/>
</dbReference>
<protein>
    <recommendedName>
        <fullName evidence="12">Phosphoserine aminotransferase</fullName>
        <ecNumber evidence="12">2.6.1.52</ecNumber>
    </recommendedName>
    <alternativeName>
        <fullName evidence="12">Phosphohydroxythreonine aminotransferase</fullName>
        <shortName evidence="12">PSAT</shortName>
    </alternativeName>
</protein>
<evidence type="ECO:0000313" key="15">
    <source>
        <dbReference type="EMBL" id="MBO8451050.1"/>
    </source>
</evidence>
<gene>
    <name evidence="12 15" type="primary">serC</name>
    <name evidence="15" type="ORF">IAA96_08105</name>
</gene>
<dbReference type="AlphaFoldDB" id="A0A9D9HEB2"/>
<evidence type="ECO:0000256" key="10">
    <source>
        <dbReference type="ARBA" id="ARBA00047630"/>
    </source>
</evidence>
<feature type="binding site" evidence="12">
    <location>
        <position position="42"/>
    </location>
    <ligand>
        <name>L-glutamate</name>
        <dbReference type="ChEBI" id="CHEBI:29985"/>
    </ligand>
</feature>
<dbReference type="InterPro" id="IPR015421">
    <property type="entry name" value="PyrdxlP-dep_Trfase_major"/>
</dbReference>
<organism evidence="15 16">
    <name type="scientific">Candidatus Avitreponema avistercoris</name>
    <dbReference type="NCBI Taxonomy" id="2840705"/>
    <lineage>
        <taxon>Bacteria</taxon>
        <taxon>Pseudomonadati</taxon>
        <taxon>Spirochaetota</taxon>
        <taxon>Spirochaetia</taxon>
        <taxon>Spirochaetales</taxon>
        <taxon>Candidatus Avitreponema</taxon>
    </lineage>
</organism>
<evidence type="ECO:0000256" key="1">
    <source>
        <dbReference type="ARBA" id="ARBA00004915"/>
    </source>
</evidence>
<comment type="catalytic activity">
    <reaction evidence="10 12">
        <text>4-(phosphooxy)-L-threonine + 2-oxoglutarate = (R)-3-hydroxy-2-oxo-4-phosphooxybutanoate + L-glutamate</text>
        <dbReference type="Rhea" id="RHEA:16573"/>
        <dbReference type="ChEBI" id="CHEBI:16810"/>
        <dbReference type="ChEBI" id="CHEBI:29985"/>
        <dbReference type="ChEBI" id="CHEBI:58452"/>
        <dbReference type="ChEBI" id="CHEBI:58538"/>
        <dbReference type="EC" id="2.6.1.52"/>
    </reaction>
</comment>
<dbReference type="Pfam" id="PF00266">
    <property type="entry name" value="Aminotran_5"/>
    <property type="match status" value="1"/>
</dbReference>
<comment type="pathway">
    <text evidence="1 12">Cofactor biosynthesis; pyridoxine 5'-phosphate biosynthesis; pyridoxine 5'-phosphate from D-erythrose 4-phosphate: step 3/5.</text>
</comment>
<dbReference type="InterPro" id="IPR015424">
    <property type="entry name" value="PyrdxlP-dep_Trfase"/>
</dbReference>
<accession>A0A9D9HEB2</accession>
<keyword evidence="12" id="KW-0963">Cytoplasm</keyword>
<feature type="binding site" evidence="12">
    <location>
        <begin position="235"/>
        <end position="236"/>
    </location>
    <ligand>
        <name>pyridoxal 5'-phosphate</name>
        <dbReference type="ChEBI" id="CHEBI:597326"/>
    </ligand>
</feature>
<evidence type="ECO:0000256" key="4">
    <source>
        <dbReference type="ARBA" id="ARBA00022576"/>
    </source>
</evidence>
<reference evidence="15" key="1">
    <citation type="submission" date="2020-10" db="EMBL/GenBank/DDBJ databases">
        <authorList>
            <person name="Gilroy R."/>
        </authorList>
    </citation>
    <scope>NUCLEOTIDE SEQUENCE</scope>
    <source>
        <strain evidence="15">B3-4054</strain>
    </source>
</reference>
<keyword evidence="7 12" id="KW-0663">Pyridoxal phosphate</keyword>
<evidence type="ECO:0000256" key="9">
    <source>
        <dbReference type="ARBA" id="ARBA00023299"/>
    </source>
</evidence>
<feature type="binding site" evidence="12">
    <location>
        <position position="169"/>
    </location>
    <ligand>
        <name>pyridoxal 5'-phosphate</name>
        <dbReference type="ChEBI" id="CHEBI:597326"/>
    </ligand>
</feature>
<keyword evidence="8 12" id="KW-0664">Pyridoxine biosynthesis</keyword>
<dbReference type="EMBL" id="JADIMS010000152">
    <property type="protein sequence ID" value="MBO8451050.1"/>
    <property type="molecule type" value="Genomic_DNA"/>
</dbReference>
<dbReference type="InterPro" id="IPR000192">
    <property type="entry name" value="Aminotrans_V_dom"/>
</dbReference>
<dbReference type="GO" id="GO:0006564">
    <property type="term" value="P:L-serine biosynthetic process"/>
    <property type="evidence" value="ECO:0007669"/>
    <property type="project" value="UniProtKB-UniRule"/>
</dbReference>
<evidence type="ECO:0000256" key="5">
    <source>
        <dbReference type="ARBA" id="ARBA00022605"/>
    </source>
</evidence>
<dbReference type="Proteomes" id="UP000823616">
    <property type="component" value="Unassembled WGS sequence"/>
</dbReference>
<dbReference type="InterPro" id="IPR022278">
    <property type="entry name" value="Pser_aminoTfrase"/>
</dbReference>
<dbReference type="NCBIfam" id="TIGR01364">
    <property type="entry name" value="serC_1"/>
    <property type="match status" value="1"/>
</dbReference>
<dbReference type="GO" id="GO:0008615">
    <property type="term" value="P:pyridoxine biosynthetic process"/>
    <property type="evidence" value="ECO:0007669"/>
    <property type="project" value="UniProtKB-UniRule"/>
</dbReference>
<evidence type="ECO:0000256" key="2">
    <source>
        <dbReference type="ARBA" id="ARBA00005099"/>
    </source>
</evidence>
<sequence length="365" mass="39873">MSRVYNFSAGPSVLPESVLQKAAAEMSDYRGTGQSVMEMSHRSKAYKPIVENTEALLRELMGVPDNYKVLFLQGGASLQFAMVPLNLRKKGRAAYVDTGVWASKAEKEAKKWLETVTVASSKAEGYSEIPEVREITGDYDYVHITLNNTIMGTKWPYLPETGEIPLVADISSCVLSEPLDVSKFGILYAGAQKNLGPAGVTLVIIRDDLITDSPVEGTPSMLRYSIHAENGSMYNTPPCYSIYMVGLVLEWMKETGGLAEITRRNQEKAALLYGYLDASDCYRATAKKGSRSLMNVPFLTKETDPEKADALNKKFVAEAAEAGLVNLAGHRLVGGMRASIYNAMPLSGVQALIAFMDRFAAANLH</sequence>
<dbReference type="NCBIfam" id="NF003764">
    <property type="entry name" value="PRK05355.1"/>
    <property type="match status" value="1"/>
</dbReference>
<evidence type="ECO:0000256" key="13">
    <source>
        <dbReference type="RuleBase" id="RU004505"/>
    </source>
</evidence>
<dbReference type="HAMAP" id="MF_00160">
    <property type="entry name" value="SerC_aminotrans_5"/>
    <property type="match status" value="1"/>
</dbReference>
<keyword evidence="9 12" id="KW-0718">Serine biosynthesis</keyword>
<feature type="modified residue" description="N6-(pyridoxal phosphate)lysine" evidence="12">
    <location>
        <position position="193"/>
    </location>
</feature>
<dbReference type="EC" id="2.6.1.52" evidence="12"/>
<dbReference type="SUPFAM" id="SSF53383">
    <property type="entry name" value="PLP-dependent transferases"/>
    <property type="match status" value="1"/>
</dbReference>
<comment type="similarity">
    <text evidence="3 12">Belongs to the class-V pyridoxal-phosphate-dependent aminotransferase family. SerC subfamily.</text>
</comment>
<feature type="domain" description="Aminotransferase class V" evidence="14">
    <location>
        <begin position="4"/>
        <end position="352"/>
    </location>
</feature>
<dbReference type="InterPro" id="IPR015422">
    <property type="entry name" value="PyrdxlP-dep_Trfase_small"/>
</dbReference>
<dbReference type="GO" id="GO:0005737">
    <property type="term" value="C:cytoplasm"/>
    <property type="evidence" value="ECO:0007669"/>
    <property type="project" value="UniProtKB-SubCell"/>
</dbReference>
<evidence type="ECO:0000256" key="11">
    <source>
        <dbReference type="ARBA" id="ARBA00049007"/>
    </source>
</evidence>
<name>A0A9D9HEB2_9SPIR</name>
<evidence type="ECO:0000256" key="8">
    <source>
        <dbReference type="ARBA" id="ARBA00023096"/>
    </source>
</evidence>
<keyword evidence="5 12" id="KW-0028">Amino-acid biosynthesis</keyword>
<dbReference type="PANTHER" id="PTHR43247">
    <property type="entry name" value="PHOSPHOSERINE AMINOTRANSFERASE"/>
    <property type="match status" value="1"/>
</dbReference>
<comment type="pathway">
    <text evidence="2 12 13">Amino-acid biosynthesis; L-serine biosynthesis; L-serine from 3-phospho-D-glycerate: step 2/3.</text>
</comment>
<comment type="subcellular location">
    <subcellularLocation>
        <location evidence="12">Cytoplasm</location>
    </subcellularLocation>
</comment>
<dbReference type="Gene3D" id="3.40.640.10">
    <property type="entry name" value="Type I PLP-dependent aspartate aminotransferase-like (Major domain)"/>
    <property type="match status" value="1"/>
</dbReference>
<comment type="caution">
    <text evidence="12">Lacks conserved residue(s) required for the propagation of feature annotation.</text>
</comment>
<keyword evidence="4 12" id="KW-0032">Aminotransferase</keyword>
<dbReference type="PIRSF" id="PIRSF000525">
    <property type="entry name" value="SerC"/>
    <property type="match status" value="1"/>
</dbReference>
<dbReference type="PROSITE" id="PS00595">
    <property type="entry name" value="AA_TRANSFER_CLASS_5"/>
    <property type="match status" value="1"/>
</dbReference>